<dbReference type="InterPro" id="IPR013320">
    <property type="entry name" value="ConA-like_dom_sf"/>
</dbReference>
<dbReference type="Gene3D" id="2.60.120.200">
    <property type="match status" value="1"/>
</dbReference>
<comment type="caution">
    <text evidence="2">The sequence shown here is derived from an EMBL/GenBank/DDBJ whole genome shotgun (WGS) entry which is preliminary data.</text>
</comment>
<dbReference type="InterPro" id="IPR013783">
    <property type="entry name" value="Ig-like_fold"/>
</dbReference>
<dbReference type="Proteomes" id="UP000315525">
    <property type="component" value="Unassembled WGS sequence"/>
</dbReference>
<dbReference type="AlphaFoldDB" id="A0A523URY0"/>
<dbReference type="Gene3D" id="2.60.40.4070">
    <property type="match status" value="1"/>
</dbReference>
<accession>A0A523URY0</accession>
<dbReference type="SUPFAM" id="SSF49899">
    <property type="entry name" value="Concanavalin A-like lectins/glucanases"/>
    <property type="match status" value="1"/>
</dbReference>
<protein>
    <submittedName>
        <fullName evidence="2">T9SS type A sorting domain-containing protein</fullName>
    </submittedName>
</protein>
<name>A0A523URY0_UNCT6</name>
<proteinExistence type="predicted"/>
<evidence type="ECO:0000313" key="2">
    <source>
        <dbReference type="EMBL" id="TET45307.1"/>
    </source>
</evidence>
<dbReference type="NCBIfam" id="TIGR04183">
    <property type="entry name" value="Por_Secre_tail"/>
    <property type="match status" value="1"/>
</dbReference>
<dbReference type="EMBL" id="SOJN01000087">
    <property type="protein sequence ID" value="TET45307.1"/>
    <property type="molecule type" value="Genomic_DNA"/>
</dbReference>
<dbReference type="NCBIfam" id="NF038128">
    <property type="entry name" value="choice_anch_J"/>
    <property type="match status" value="1"/>
</dbReference>
<reference evidence="2 3" key="1">
    <citation type="submission" date="2019-03" db="EMBL/GenBank/DDBJ databases">
        <title>Metabolic potential of uncultured bacteria and archaea associated with petroleum seepage in deep-sea sediments.</title>
        <authorList>
            <person name="Dong X."/>
            <person name="Hubert C."/>
        </authorList>
    </citation>
    <scope>NUCLEOTIDE SEQUENCE [LARGE SCALE GENOMIC DNA]</scope>
    <source>
        <strain evidence="2">E44_bin18</strain>
    </source>
</reference>
<dbReference type="Pfam" id="PF13860">
    <property type="entry name" value="FlgD_ig"/>
    <property type="match status" value="1"/>
</dbReference>
<dbReference type="InterPro" id="IPR025965">
    <property type="entry name" value="FlgD/Vpr_Ig-like"/>
</dbReference>
<dbReference type="InterPro" id="IPR026444">
    <property type="entry name" value="Secre_tail"/>
</dbReference>
<gene>
    <name evidence="2" type="ORF">E3J62_07765</name>
</gene>
<evidence type="ECO:0000313" key="3">
    <source>
        <dbReference type="Proteomes" id="UP000315525"/>
    </source>
</evidence>
<dbReference type="Gene3D" id="2.60.40.10">
    <property type="entry name" value="Immunoglobulins"/>
    <property type="match status" value="2"/>
</dbReference>
<organism evidence="2 3">
    <name type="scientific">candidate division TA06 bacterium</name>
    <dbReference type="NCBI Taxonomy" id="2250710"/>
    <lineage>
        <taxon>Bacteria</taxon>
        <taxon>Bacteria division TA06</taxon>
    </lineage>
</organism>
<evidence type="ECO:0000259" key="1">
    <source>
        <dbReference type="Pfam" id="PF13860"/>
    </source>
</evidence>
<feature type="domain" description="FlgD/Vpr Ig-like" evidence="1">
    <location>
        <begin position="1113"/>
        <end position="1176"/>
    </location>
</feature>
<sequence>MVRLSSLLLMACFLPYHFVTHHSVRKGVVRLISPRSLYKKEVMERALIDSPFLSRKERILTYLWLRKEKMKKLEPKWLAGLALVLVGLLGLGVHSSFTSEFANSVREASPELEVTAPPDQLVTEEAAPEAEKIETRPYPGKERFLEAQERYERMESLFIEGKVSKTELREALRELNEVAHSLRPEGPDASPGKPRNPMAQTFWGPEDFQGGLPSGWTIIDYLNDGNTWQHSTTMNCSRSNMTGGSGDFMIVDSDCDGSGVHMIEELITPSINMSGYSDVHLHFNSFYNYLSNDYADVDVSTDGGSTWNNVAHYTGDHSGPQNVDISAYDGMTIMIRFLYNDNNGWMWYWEIDDVELVEEVEIGCDGPYEEDFNVNNGMYVGTGSWQWGVPTYGPPGAYSPPYCWGTNLSGNYGNNACDRLTSIKLQAIADGPIMLYQHWYSIEGTWDAYNVEVSVDGGPWTVVATTPYYNHTYSYSACISGLSFSGNSGGWQEVTLPLNGSLGNPNLTTGQTVKVRWTLSSDFSITYPGLYIDDVCGNDLEPAPPSHDAELRYVNYLPEEVVPGGESIEIMAIVANIGEITGDIFDVVFYLDGTEAARIQTAPLDPGDIDIVSWNYAPTPEYAPHEVCVEVEVEDDPSPGNNGPICSDKVMATETCAKIQYWNGSHDNAYVFNSVAWGALDPVWAIKCPSAGPWGSVFSYGGVYLFYEDSPLWLIYGHWPDGGDIDDIKLGVWQSDDVGNPVEPAVGEVTVAHDGVPPAWVYYVATPGDLVLGNGPYYFGMVSLDPNPDGEGIIVGLPQTPGVNFWRVQDAWAPAGIAYDLALKACATPAPADPDLDIDDDYANVDRNNMELVGSRSKKNVISRTYGYFVLVNPKEDAAGHGNVDYWDGPGNCDFCRIDYVASDLENYEEQKSILAASISMLQCPQNPGNPLPGDPLAQGDARAVVVEIVIPDSVETEKAKNEMRVYRGTVEATGVCCDPIWFPGVDFPDSDQFTLKLVVTIGKPGKVLPNSFVGEWGDKGFILSWGAFDFAESFNLYRANEDGEFVKLNDAPLPGNTSYTDGNVVETGTYQYKFGIIADGQEVIFGPMTAVPIPRTPTLISLMPTAPNPMRTETTIKYTLPDNAEVSLKVYDVTGALVKTLVNESVEAGYHSLLWDGTNETGNEVANGVYFYRLTTGDFNQSRKLVVLR</sequence>